<dbReference type="Proteomes" id="UP001163324">
    <property type="component" value="Chromosome 5"/>
</dbReference>
<evidence type="ECO:0000313" key="1">
    <source>
        <dbReference type="EMBL" id="KAI9899071.1"/>
    </source>
</evidence>
<comment type="caution">
    <text evidence="1">The sequence shown here is derived from an EMBL/GenBank/DDBJ whole genome shotgun (WGS) entry which is preliminary data.</text>
</comment>
<sequence length="383" mass="40781">MKLNVGLTVALAGCAAAAQQAAEVFILPSREIAAASTPAVPRSIARLLLLQRLAPTGKGPSINDIPTDAIAPEDVVEMMNTFGKEAPSLFGEDIAVPSQLVVMLEGLTEEQMKNLGEAMGSKPAFEITDPPSSSAHDKLIRNDIYNAGVTNEHKCSIKEVMNPFAENCWSGRSTVAKYNVQKTPDVLDDLSKGASALTSLAKSGEMETTIVVFPASTNTKPKNWSDGPQELRRRQAEQVMTAWGDEPEESEPTFSPVEGEMHIFYASSAQVPSCFKSEDSCVTGTGNCSGHGSCVNRYANSDGSDGKETCYACHCLATVNDHGSLTHWAGKTCAKKDVSVPFWLFAGFTLLMLGILTLAIQMLFSVGEEKLPGVIGAGVSKSK</sequence>
<keyword evidence="2" id="KW-1185">Reference proteome</keyword>
<name>A0ACC0UYD6_9HYPO</name>
<organism evidence="1 2">
    <name type="scientific">Trichothecium roseum</name>
    <dbReference type="NCBI Taxonomy" id="47278"/>
    <lineage>
        <taxon>Eukaryota</taxon>
        <taxon>Fungi</taxon>
        <taxon>Dikarya</taxon>
        <taxon>Ascomycota</taxon>
        <taxon>Pezizomycotina</taxon>
        <taxon>Sordariomycetes</taxon>
        <taxon>Hypocreomycetidae</taxon>
        <taxon>Hypocreales</taxon>
        <taxon>Hypocreales incertae sedis</taxon>
        <taxon>Trichothecium</taxon>
    </lineage>
</organism>
<gene>
    <name evidence="1" type="ORF">N3K66_005532</name>
</gene>
<evidence type="ECO:0000313" key="2">
    <source>
        <dbReference type="Proteomes" id="UP001163324"/>
    </source>
</evidence>
<protein>
    <submittedName>
        <fullName evidence="1">Uncharacterized protein</fullName>
    </submittedName>
</protein>
<reference evidence="1" key="1">
    <citation type="submission" date="2022-10" db="EMBL/GenBank/DDBJ databases">
        <title>Complete Genome of Trichothecium roseum strain YXFP-22015, a Plant Pathogen Isolated from Citrus.</title>
        <authorList>
            <person name="Wang Y."/>
            <person name="Zhu L."/>
        </authorList>
    </citation>
    <scope>NUCLEOTIDE SEQUENCE</scope>
    <source>
        <strain evidence="1">YXFP-22015</strain>
    </source>
</reference>
<dbReference type="EMBL" id="CM047944">
    <property type="protein sequence ID" value="KAI9899071.1"/>
    <property type="molecule type" value="Genomic_DNA"/>
</dbReference>
<proteinExistence type="predicted"/>
<accession>A0ACC0UYD6</accession>